<gene>
    <name evidence="6" type="primary">LOC108738346</name>
</gene>
<dbReference type="PANTHER" id="PTHR19847">
    <property type="entry name" value="DDB1- AND CUL4-ASSOCIATED FACTOR 11"/>
    <property type="match status" value="1"/>
</dbReference>
<feature type="region of interest" description="Disordered" evidence="4">
    <location>
        <begin position="1"/>
        <end position="28"/>
    </location>
</feature>
<proteinExistence type="predicted"/>
<evidence type="ECO:0000313" key="5">
    <source>
        <dbReference type="Proteomes" id="UP000192223"/>
    </source>
</evidence>
<keyword evidence="1 3" id="KW-0853">WD repeat</keyword>
<dbReference type="PROSITE" id="PS50082">
    <property type="entry name" value="WD_REPEATS_2"/>
    <property type="match status" value="3"/>
</dbReference>
<reference evidence="6" key="1">
    <citation type="submission" date="2025-08" db="UniProtKB">
        <authorList>
            <consortium name="RefSeq"/>
        </authorList>
    </citation>
    <scope>IDENTIFICATION</scope>
    <source>
        <tissue evidence="6">Entire body</tissue>
    </source>
</reference>
<dbReference type="InterPro" id="IPR020472">
    <property type="entry name" value="WD40_PAC1"/>
</dbReference>
<dbReference type="InterPro" id="IPR036322">
    <property type="entry name" value="WD40_repeat_dom_sf"/>
</dbReference>
<evidence type="ECO:0000256" key="1">
    <source>
        <dbReference type="ARBA" id="ARBA00022574"/>
    </source>
</evidence>
<evidence type="ECO:0000256" key="4">
    <source>
        <dbReference type="SAM" id="MobiDB-lite"/>
    </source>
</evidence>
<dbReference type="SMART" id="SM00320">
    <property type="entry name" value="WD40"/>
    <property type="match status" value="6"/>
</dbReference>
<dbReference type="AlphaFoldDB" id="A0A7F5RGK5"/>
<dbReference type="InterPro" id="IPR001680">
    <property type="entry name" value="WD40_rpt"/>
</dbReference>
<dbReference type="Pfam" id="PF00400">
    <property type="entry name" value="WD40"/>
    <property type="match status" value="5"/>
</dbReference>
<evidence type="ECO:0000313" key="6">
    <source>
        <dbReference type="RefSeq" id="XP_025835139.1"/>
    </source>
</evidence>
<dbReference type="InterPro" id="IPR015943">
    <property type="entry name" value="WD40/YVTN_repeat-like_dom_sf"/>
</dbReference>
<dbReference type="Proteomes" id="UP000192223">
    <property type="component" value="Unplaced"/>
</dbReference>
<accession>A0A7F5RGK5</accession>
<feature type="repeat" description="WD" evidence="3">
    <location>
        <begin position="323"/>
        <end position="357"/>
    </location>
</feature>
<dbReference type="InterPro" id="IPR051859">
    <property type="entry name" value="DCAF"/>
</dbReference>
<name>A0A7F5RGK5_AGRPL</name>
<protein>
    <submittedName>
        <fullName evidence="6">DDB1- and CUL4-associated factor 11 isoform X1</fullName>
    </submittedName>
</protein>
<dbReference type="PANTHER" id="PTHR19847:SF7">
    <property type="entry name" value="DDB1- AND CUL4-ASSOCIATED FACTOR 11"/>
    <property type="match status" value="1"/>
</dbReference>
<dbReference type="RefSeq" id="XP_025835139.1">
    <property type="nucleotide sequence ID" value="XM_025979354.1"/>
</dbReference>
<evidence type="ECO:0000256" key="3">
    <source>
        <dbReference type="PROSITE-ProRule" id="PRU00221"/>
    </source>
</evidence>
<dbReference type="InParanoid" id="A0A7F5RGK5"/>
<dbReference type="GeneID" id="108738346"/>
<dbReference type="OrthoDB" id="63070at2759"/>
<dbReference type="PRINTS" id="PR00320">
    <property type="entry name" value="GPROTEINBRPT"/>
</dbReference>
<dbReference type="FunCoup" id="A0A7F5RGK5">
    <property type="interactions" value="525"/>
</dbReference>
<dbReference type="Gene3D" id="2.130.10.10">
    <property type="entry name" value="YVTN repeat-like/Quinoprotein amine dehydrogenase"/>
    <property type="match status" value="2"/>
</dbReference>
<dbReference type="GO" id="GO:0043161">
    <property type="term" value="P:proteasome-mediated ubiquitin-dependent protein catabolic process"/>
    <property type="evidence" value="ECO:0007669"/>
    <property type="project" value="TreeGrafter"/>
</dbReference>
<feature type="compositionally biased region" description="Basic and acidic residues" evidence="4">
    <location>
        <begin position="1"/>
        <end position="22"/>
    </location>
</feature>
<dbReference type="SUPFAM" id="SSF50978">
    <property type="entry name" value="WD40 repeat-like"/>
    <property type="match status" value="1"/>
</dbReference>
<organism evidence="5 6">
    <name type="scientific">Agrilus planipennis</name>
    <name type="common">Emerald ash borer</name>
    <name type="synonym">Agrilus marcopoli</name>
    <dbReference type="NCBI Taxonomy" id="224129"/>
    <lineage>
        <taxon>Eukaryota</taxon>
        <taxon>Metazoa</taxon>
        <taxon>Ecdysozoa</taxon>
        <taxon>Arthropoda</taxon>
        <taxon>Hexapoda</taxon>
        <taxon>Insecta</taxon>
        <taxon>Pterygota</taxon>
        <taxon>Neoptera</taxon>
        <taxon>Endopterygota</taxon>
        <taxon>Coleoptera</taxon>
        <taxon>Polyphaga</taxon>
        <taxon>Elateriformia</taxon>
        <taxon>Buprestoidea</taxon>
        <taxon>Buprestidae</taxon>
        <taxon>Agrilinae</taxon>
        <taxon>Agrilus</taxon>
    </lineage>
</organism>
<evidence type="ECO:0000256" key="2">
    <source>
        <dbReference type="ARBA" id="ARBA00022737"/>
    </source>
</evidence>
<feature type="repeat" description="WD" evidence="3">
    <location>
        <begin position="275"/>
        <end position="308"/>
    </location>
</feature>
<dbReference type="FunFam" id="2.130.10.10:FF:000492">
    <property type="entry name" value="LEC14B homolog isoform X2"/>
    <property type="match status" value="1"/>
</dbReference>
<dbReference type="GO" id="GO:0080008">
    <property type="term" value="C:Cul4-RING E3 ubiquitin ligase complex"/>
    <property type="evidence" value="ECO:0007669"/>
    <property type="project" value="TreeGrafter"/>
</dbReference>
<feature type="repeat" description="WD" evidence="3">
    <location>
        <begin position="452"/>
        <end position="483"/>
    </location>
</feature>
<dbReference type="PROSITE" id="PS50294">
    <property type="entry name" value="WD_REPEATS_REGION"/>
    <property type="match status" value="3"/>
</dbReference>
<sequence>MGSEYSRTRIMDEEDVRSRSGSEDDSDQEIDYAAILQSLISRYTNGSVHIIPSNYDDVEQYPPLPKLKHVPNTTILDASEFSSSVRQACGLGISRIKFPKTNFTQMLLNREKGMTTYNNFSHPNKCRIANEFLPNVMKTLEAYAGKAFCGTFSKNGNHFITASQDRQIRVYKSDDEYYKLVNNIYARDVGWSIIDVGFSPDQEHFVYSTWSSSLHMCSINGESDKQEQLCLVKTGRRFCVFSVLFSSDGTEILGGANDGSLYIYDMIRKERTLRICAHDYDVNSVAFADDTSQIIYSGGDDGLIKVWDRRTLNEENPTPVGTLAGHMDGITFIDSKGDSRHLISNSKDQSIKLWDVRVFSDPRAADNTLRAVHDQTWDYRWQEVPKKLYSNKNKIEGDTSIMTYKGHIVIKTLVRCRFSPMSTTGQRYIYTGCGGGRVVVYDALTGKIKRDLSGHNACVRDVSWHPYRNEILSSSWDGMVGLWTYKGSVPYIEAEDSEDSFSSSSRHSERPLRRSLRLAIKKHVQGKVQPEQ</sequence>
<dbReference type="KEGG" id="apln:108738346"/>
<keyword evidence="2" id="KW-0677">Repeat</keyword>
<keyword evidence="5" id="KW-1185">Reference proteome</keyword>